<keyword evidence="2" id="KW-1185">Reference proteome</keyword>
<dbReference type="EMBL" id="MH817999">
    <property type="protein sequence ID" value="AYJ72858.1"/>
    <property type="molecule type" value="Genomic_DNA"/>
</dbReference>
<organism evidence="1 2">
    <name type="scientific">Klebsiella phage Seifer</name>
    <dbReference type="NCBI Taxonomy" id="2315475"/>
    <lineage>
        <taxon>Viruses</taxon>
        <taxon>Duplodnaviria</taxon>
        <taxon>Heunggongvirae</taxon>
        <taxon>Uroviricota</taxon>
        <taxon>Caudoviricetes</taxon>
        <taxon>Casjensviridae</taxon>
        <taxon>Yonseivirus</taxon>
        <taxon>Yonseivirus seifer</taxon>
    </lineage>
</organism>
<evidence type="ECO:0000313" key="1">
    <source>
        <dbReference type="EMBL" id="AYJ72858.1"/>
    </source>
</evidence>
<accession>A0A3B8DWP0</accession>
<evidence type="ECO:0000313" key="2">
    <source>
        <dbReference type="Proteomes" id="UP000282620"/>
    </source>
</evidence>
<gene>
    <name evidence="1" type="ORF">CPT_Seifer_076</name>
</gene>
<proteinExistence type="predicted"/>
<reference evidence="2" key="1">
    <citation type="submission" date="2018-08" db="EMBL/GenBank/DDBJ databases">
        <title>Complete Genome of Klebsiella pneumoniae Siphophage Seifer.</title>
        <authorList>
            <person name="Salazar A.J."/>
            <person name="Lessor L."/>
            <person name="O'Leary C.J."/>
            <person name="Gill J."/>
            <person name="Liu M."/>
        </authorList>
    </citation>
    <scope>NUCLEOTIDE SEQUENCE [LARGE SCALE GENOMIC DNA]</scope>
</reference>
<protein>
    <submittedName>
        <fullName evidence="1">Uncharacterized protein</fullName>
    </submittedName>
</protein>
<name>A0A3B8DWP0_9CAUD</name>
<dbReference type="Proteomes" id="UP000282620">
    <property type="component" value="Segment"/>
</dbReference>
<sequence length="156" mass="17522">MKLKTESHEYAALATGNLVSDEVSRRADAWNDRIAVMPTDQVKILFQQTGRRVPATGNTLADMREALRQEHPDDLDNYAKTLTVITAPGDYITRNGTRVTIHRIDNGSIPYTFPCKGSAWKMFRGAMRPRGFNVWMRSGHVNAVGDHPLDIVGPWE</sequence>